<name>A0AA97AI75_9CYAN</name>
<proteinExistence type="predicted"/>
<sequence length="181" mass="20440">MWKEFSDEQLKTLRAIFRRSRALPSGALASSERIWDWAEDSPASKAASEAVAGSLEAPAPNPAPLRPTNLFDLRQTVMCNTNPLRAKILLFSLLHHRYRSDRVEQAFLLKGYELDKLLARMLQTYDQLAVLTVQLKKTARRLDNPVEYSQTAAAILRAVKPLYQESPAPLVQQSPQTKLKP</sequence>
<accession>A0AA97AI75</accession>
<dbReference type="RefSeq" id="WP_316435229.1">
    <property type="nucleotide sequence ID" value="NZ_CP053586.1"/>
</dbReference>
<dbReference type="AlphaFoldDB" id="A0AA97AI75"/>
<protein>
    <submittedName>
        <fullName evidence="1">Uncharacterized protein</fullName>
    </submittedName>
</protein>
<dbReference type="EMBL" id="CP053586">
    <property type="protein sequence ID" value="WNZ23536.1"/>
    <property type="molecule type" value="Genomic_DNA"/>
</dbReference>
<reference evidence="1" key="1">
    <citation type="submission" date="2020-05" db="EMBL/GenBank/DDBJ databases">
        <authorList>
            <person name="Zhu T."/>
            <person name="Keshari N."/>
            <person name="Lu X."/>
        </authorList>
    </citation>
    <scope>NUCLEOTIDE SEQUENCE</scope>
    <source>
        <strain evidence="1">NK1-12</strain>
    </source>
</reference>
<organism evidence="1">
    <name type="scientific">Leptolyngbya sp. NK1-12</name>
    <dbReference type="NCBI Taxonomy" id="2547451"/>
    <lineage>
        <taxon>Bacteria</taxon>
        <taxon>Bacillati</taxon>
        <taxon>Cyanobacteriota</taxon>
        <taxon>Cyanophyceae</taxon>
        <taxon>Leptolyngbyales</taxon>
        <taxon>Leptolyngbyaceae</taxon>
        <taxon>Leptolyngbya group</taxon>
        <taxon>Leptolyngbya</taxon>
    </lineage>
</organism>
<evidence type="ECO:0000313" key="1">
    <source>
        <dbReference type="EMBL" id="WNZ23536.1"/>
    </source>
</evidence>
<gene>
    <name evidence="1" type="ORF">HJG54_12200</name>
</gene>